<feature type="compositionally biased region" description="Basic and acidic residues" evidence="6">
    <location>
        <begin position="134"/>
        <end position="144"/>
    </location>
</feature>
<name>A0A8S4N394_OWEFU</name>
<feature type="compositionally biased region" description="Basic and acidic residues" evidence="6">
    <location>
        <begin position="52"/>
        <end position="62"/>
    </location>
</feature>
<feature type="region of interest" description="Disordered" evidence="6">
    <location>
        <begin position="1"/>
        <end position="274"/>
    </location>
</feature>
<dbReference type="EMBL" id="CAIIXF020000001">
    <property type="protein sequence ID" value="CAH1775536.1"/>
    <property type="molecule type" value="Genomic_DNA"/>
</dbReference>
<sequence>NMADDVEIERPRKHKRIKSGQKKIKDDETPLSPGIKGQTKARFDQLLQQAAKEAKREALEKPSRRKKKTRSNTGESVLESLRNGEGLKKTSDDASILANSYDPDDDPKNTKSNKRREKQRKIGRENLAYDEDPLDKLGSQDDLKATITPTKKTRRKLPKMKDSEETVADRDMSISDLVSSPTRSTPSKSKPKKKSPKKKQPDVDDETQENVTSRVEEEHEPSTEEKVKKSKKTKRKKKKEVPDEVEEGDPEANAEANTEDQPDEPEPPHELEDTDRILGLIVHRTDKLKTDFFIAHPLVRIHIVDADTGAYLEKYTKGRAVTSYYEARNENVKHILPVMTQPFDFKKKRSTIPVWEELVIFNENFNYFLEEKPRTIIFFEILDFVSMNTASQKYTSAKEQGGWHRIAWAFLKLLGTNKKINTEKKVRLQLFQSPVRFRARPGQLDVYQWWKTPGSRINYPATLYVTAKPIVPPSEVEPAPRSMYATQEERGTRTYKDLQKTLDRTKRFESRAEGVMTKDLTNWTKLPGQACKVPNSLALSLPAGKRGCFVLKFSHDGKSLACGCHDKEGYPILVYEIPSGTLKGTFQGHYGIVYDLCWSKKDKYLLSCSSDGTARVWDMLEGKSEAAKLFPHPGFVYTAQFHPRVSTIVATGGYDRIIRVWDIKTDGLNPKLLQELEGHRGHINSLCFEEEGSKMYSGDSVGTILVWNVYVTDQPSKRGVTRDWTMYKEISDEELAGTIINYIQMHHGGRRLLVHSRDNTIRMIDLRVFSIMQRYFGALNFREQVRSTITPCGTFVMSGSEDFTACVWNAETGDQVANYSELGYKHAVCDVDYHPHDHMVAFAAFGENHPIMVYNYDHRVAQIDAGIDTHATLKNPLKTTPFGQNIENTTRIGTMKTSLLETGEKSATLREELSLDEAARWDKVQRKLDSVMAFKKGAKVQASPRSPRGRSSTWDPQTLDQAPSFLSTWGNTFDASSYMGNMATMHGRTLSPSPAAFSPHAKQSLNTTTQQQQFLSQSQYSRQGSWRPGFTSLGKTGNMQSSPSPNYGRQPTMALNTTHGKAQFQFQAAAGRAGAKDKSFVTALYDYDAQRADELSIQRNDIVKVLYRDNENWWMGELADGQQGYFPANYVSEKYGAAEEDADDVEESKTSPSKSQTTAVVTKQGELKFVSGAEDTQDSDIPDTPKKARRKKRRGSTEDLLGSAVKPHRRKHRPRYEDQNDSEV</sequence>
<feature type="compositionally biased region" description="Low complexity" evidence="6">
    <location>
        <begin position="179"/>
        <end position="188"/>
    </location>
</feature>
<gene>
    <name evidence="8" type="ORF">OFUS_LOCUS2832</name>
</gene>
<feature type="repeat" description="WD" evidence="5">
    <location>
        <begin position="676"/>
        <end position="709"/>
    </location>
</feature>
<evidence type="ECO:0000256" key="2">
    <source>
        <dbReference type="ARBA" id="ARBA00022574"/>
    </source>
</evidence>
<feature type="compositionally biased region" description="Basic and acidic residues" evidence="6">
    <location>
        <begin position="159"/>
        <end position="173"/>
    </location>
</feature>
<keyword evidence="2 5" id="KW-0853">WD repeat</keyword>
<keyword evidence="9" id="KW-1185">Reference proteome</keyword>
<feature type="compositionally biased region" description="Polar residues" evidence="6">
    <location>
        <begin position="1150"/>
        <end position="1161"/>
    </location>
</feature>
<evidence type="ECO:0000256" key="5">
    <source>
        <dbReference type="PROSITE-ProRule" id="PRU00221"/>
    </source>
</evidence>
<dbReference type="SUPFAM" id="SSF50044">
    <property type="entry name" value="SH3-domain"/>
    <property type="match status" value="1"/>
</dbReference>
<dbReference type="InterPro" id="IPR036322">
    <property type="entry name" value="WD40_repeat_dom_sf"/>
</dbReference>
<evidence type="ECO:0000313" key="9">
    <source>
        <dbReference type="Proteomes" id="UP000749559"/>
    </source>
</evidence>
<dbReference type="Proteomes" id="UP000749559">
    <property type="component" value="Unassembled WGS sequence"/>
</dbReference>
<dbReference type="InterPro" id="IPR001680">
    <property type="entry name" value="WD40_rpt"/>
</dbReference>
<feature type="repeat" description="WD" evidence="5">
    <location>
        <begin position="586"/>
        <end position="627"/>
    </location>
</feature>
<dbReference type="SUPFAM" id="SSF50978">
    <property type="entry name" value="WD40 repeat-like"/>
    <property type="match status" value="1"/>
</dbReference>
<feature type="region of interest" description="Disordered" evidence="6">
    <location>
        <begin position="1137"/>
        <end position="1224"/>
    </location>
</feature>
<dbReference type="GO" id="GO:0044458">
    <property type="term" value="P:motile cilium assembly"/>
    <property type="evidence" value="ECO:0007669"/>
    <property type="project" value="TreeGrafter"/>
</dbReference>
<dbReference type="Pfam" id="PF00400">
    <property type="entry name" value="WD40"/>
    <property type="match status" value="4"/>
</dbReference>
<protein>
    <recommendedName>
        <fullName evidence="7">SH3 domain-containing protein</fullName>
    </recommendedName>
</protein>
<dbReference type="OrthoDB" id="2096344at2759"/>
<dbReference type="InterPro" id="IPR019775">
    <property type="entry name" value="WD40_repeat_CS"/>
</dbReference>
<evidence type="ECO:0000256" key="3">
    <source>
        <dbReference type="ARBA" id="ARBA00022737"/>
    </source>
</evidence>
<feature type="compositionally biased region" description="Acidic residues" evidence="6">
    <location>
        <begin position="243"/>
        <end position="265"/>
    </location>
</feature>
<feature type="compositionally biased region" description="Basic residues" evidence="6">
    <location>
        <begin position="189"/>
        <end position="198"/>
    </location>
</feature>
<dbReference type="InterPro" id="IPR052803">
    <property type="entry name" value="Cilium-Associated_Jouberin"/>
</dbReference>
<dbReference type="SMART" id="SM00320">
    <property type="entry name" value="WD40"/>
    <property type="match status" value="7"/>
</dbReference>
<feature type="compositionally biased region" description="Basic residues" evidence="6">
    <location>
        <begin position="11"/>
        <end position="22"/>
    </location>
</feature>
<dbReference type="PROSITE" id="PS50082">
    <property type="entry name" value="WD_REPEATS_2"/>
    <property type="match status" value="3"/>
</dbReference>
<evidence type="ECO:0000256" key="6">
    <source>
        <dbReference type="SAM" id="MobiDB-lite"/>
    </source>
</evidence>
<feature type="compositionally biased region" description="Basic residues" evidence="6">
    <location>
        <begin position="228"/>
        <end position="239"/>
    </location>
</feature>
<dbReference type="PANTHER" id="PTHR44499:SF1">
    <property type="entry name" value="JOUBERIN"/>
    <property type="match status" value="1"/>
</dbReference>
<feature type="region of interest" description="Disordered" evidence="6">
    <location>
        <begin position="990"/>
        <end position="1054"/>
    </location>
</feature>
<dbReference type="AlphaFoldDB" id="A0A8S4N394"/>
<dbReference type="PROSITE" id="PS50002">
    <property type="entry name" value="SH3"/>
    <property type="match status" value="1"/>
</dbReference>
<evidence type="ECO:0000256" key="1">
    <source>
        <dbReference type="ARBA" id="ARBA00022443"/>
    </source>
</evidence>
<feature type="compositionally biased region" description="Low complexity" evidence="6">
    <location>
        <begin position="1003"/>
        <end position="1023"/>
    </location>
</feature>
<dbReference type="SMART" id="SM00326">
    <property type="entry name" value="SH3"/>
    <property type="match status" value="1"/>
</dbReference>
<dbReference type="GO" id="GO:0036064">
    <property type="term" value="C:ciliary basal body"/>
    <property type="evidence" value="ECO:0007669"/>
    <property type="project" value="TreeGrafter"/>
</dbReference>
<feature type="compositionally biased region" description="Basic residues" evidence="6">
    <location>
        <begin position="111"/>
        <end position="121"/>
    </location>
</feature>
<reference evidence="8" key="1">
    <citation type="submission" date="2022-03" db="EMBL/GenBank/DDBJ databases">
        <authorList>
            <person name="Martin C."/>
        </authorList>
    </citation>
    <scope>NUCLEOTIDE SEQUENCE</scope>
</reference>
<accession>A0A8S4N394</accession>
<feature type="domain" description="SH3" evidence="7">
    <location>
        <begin position="1076"/>
        <end position="1136"/>
    </location>
</feature>
<dbReference type="PROSITE" id="PS00678">
    <property type="entry name" value="WD_REPEATS_1"/>
    <property type="match status" value="2"/>
</dbReference>
<dbReference type="PRINTS" id="PR00320">
    <property type="entry name" value="GPROTEINBRPT"/>
</dbReference>
<feature type="compositionally biased region" description="Basic and acidic residues" evidence="6">
    <location>
        <begin position="214"/>
        <end position="227"/>
    </location>
</feature>
<dbReference type="FunFam" id="2.30.30.40:FF:000072">
    <property type="entry name" value="Unconventional Myosin IB"/>
    <property type="match status" value="1"/>
</dbReference>
<evidence type="ECO:0000259" key="7">
    <source>
        <dbReference type="PROSITE" id="PS50002"/>
    </source>
</evidence>
<feature type="compositionally biased region" description="Polar residues" evidence="6">
    <location>
        <begin position="949"/>
        <end position="960"/>
    </location>
</feature>
<organism evidence="8 9">
    <name type="scientific">Owenia fusiformis</name>
    <name type="common">Polychaete worm</name>
    <dbReference type="NCBI Taxonomy" id="6347"/>
    <lineage>
        <taxon>Eukaryota</taxon>
        <taxon>Metazoa</taxon>
        <taxon>Spiralia</taxon>
        <taxon>Lophotrochozoa</taxon>
        <taxon>Annelida</taxon>
        <taxon>Polychaeta</taxon>
        <taxon>Sedentaria</taxon>
        <taxon>Canalipalpata</taxon>
        <taxon>Sabellida</taxon>
        <taxon>Oweniida</taxon>
        <taxon>Oweniidae</taxon>
        <taxon>Owenia</taxon>
    </lineage>
</organism>
<feature type="non-terminal residue" evidence="8">
    <location>
        <position position="1224"/>
    </location>
</feature>
<dbReference type="Gene3D" id="2.30.30.40">
    <property type="entry name" value="SH3 Domains"/>
    <property type="match status" value="1"/>
</dbReference>
<feature type="repeat" description="WD" evidence="5">
    <location>
        <begin position="629"/>
        <end position="665"/>
    </location>
</feature>
<dbReference type="InterPro" id="IPR015943">
    <property type="entry name" value="WD40/YVTN_repeat-like_dom_sf"/>
</dbReference>
<dbReference type="CDD" id="cd00200">
    <property type="entry name" value="WD40"/>
    <property type="match status" value="1"/>
</dbReference>
<feature type="compositionally biased region" description="Polar residues" evidence="6">
    <location>
        <begin position="1033"/>
        <end position="1054"/>
    </location>
</feature>
<dbReference type="PANTHER" id="PTHR44499">
    <property type="entry name" value="JOUBERIN"/>
    <property type="match status" value="1"/>
</dbReference>
<keyword evidence="3" id="KW-0677">Repeat</keyword>
<dbReference type="PRINTS" id="PR00452">
    <property type="entry name" value="SH3DOMAIN"/>
</dbReference>
<comment type="caution">
    <text evidence="8">The sequence shown here is derived from an EMBL/GenBank/DDBJ whole genome shotgun (WGS) entry which is preliminary data.</text>
</comment>
<proteinExistence type="predicted"/>
<dbReference type="InterPro" id="IPR001452">
    <property type="entry name" value="SH3_domain"/>
</dbReference>
<evidence type="ECO:0000313" key="8">
    <source>
        <dbReference type="EMBL" id="CAH1775536.1"/>
    </source>
</evidence>
<keyword evidence="1 4" id="KW-0728">SH3 domain</keyword>
<dbReference type="InterPro" id="IPR036028">
    <property type="entry name" value="SH3-like_dom_sf"/>
</dbReference>
<evidence type="ECO:0000256" key="4">
    <source>
        <dbReference type="PROSITE-ProRule" id="PRU00192"/>
    </source>
</evidence>
<feature type="region of interest" description="Disordered" evidence="6">
    <location>
        <begin position="935"/>
        <end position="960"/>
    </location>
</feature>
<dbReference type="Gene3D" id="2.130.10.10">
    <property type="entry name" value="YVTN repeat-like/Quinoprotein amine dehydrogenase"/>
    <property type="match status" value="1"/>
</dbReference>
<dbReference type="PROSITE" id="PS50294">
    <property type="entry name" value="WD_REPEATS_REGION"/>
    <property type="match status" value="3"/>
</dbReference>
<dbReference type="InterPro" id="IPR020472">
    <property type="entry name" value="WD40_PAC1"/>
</dbReference>
<dbReference type="Pfam" id="PF00018">
    <property type="entry name" value="SH3_1"/>
    <property type="match status" value="1"/>
</dbReference>